<dbReference type="EMBL" id="CP015756">
    <property type="protein sequence ID" value="APC41016.1"/>
    <property type="molecule type" value="Genomic_DNA"/>
</dbReference>
<dbReference type="InterPro" id="IPR014195">
    <property type="entry name" value="Spore_III_AG"/>
</dbReference>
<organism evidence="3 4">
    <name type="scientific">Clostridium estertheticum subsp. estertheticum</name>
    <dbReference type="NCBI Taxonomy" id="1552"/>
    <lineage>
        <taxon>Bacteria</taxon>
        <taxon>Bacillati</taxon>
        <taxon>Bacillota</taxon>
        <taxon>Clostridia</taxon>
        <taxon>Eubacteriales</taxon>
        <taxon>Clostridiaceae</taxon>
        <taxon>Clostridium</taxon>
    </lineage>
</organism>
<dbReference type="STRING" id="1552.A7L45_13500"/>
<sequence>MNNDNLLSKFTEFIKTKINRGNESSKNDKSKKSDKLLGNIVLLILVAVVIVLASSSFKSSKPTSTAQTTIDTETQKNATAKVTNTAAVNDYEAQLESKLKLTLEGMEGVGKVQVMIYFESGEESVPAVNVNDSKSVTKEDDKAGGTRNITQDNNGSTVVMENNGSANEPLIVKKIKPIITGVCVVAEGSGVKITELRIRQAVINLFNLPENKVNVYPMNK</sequence>
<dbReference type="KEGG" id="ceu:A7L45_13500"/>
<evidence type="ECO:0000256" key="1">
    <source>
        <dbReference type="SAM" id="MobiDB-lite"/>
    </source>
</evidence>
<accession>A0A1J0GJA4</accession>
<dbReference type="NCBIfam" id="TIGR02830">
    <property type="entry name" value="spore_III_AG"/>
    <property type="match status" value="1"/>
</dbReference>
<reference evidence="4" key="1">
    <citation type="journal article" date="2016" name="Front. Microbiol.">
        <title>Complete Genome Sequence of Clostridium estertheticum DSM 8809, a Microbe Identified in Spoiled Vacuum Packed Beef.</title>
        <authorList>
            <person name="Yu Z."/>
            <person name="Gunn L."/>
            <person name="Brennan E."/>
            <person name="Reid R."/>
            <person name="Wall P.G."/>
            <person name="Gaora O.P."/>
            <person name="Hurley D."/>
            <person name="Bolton D."/>
            <person name="Fanning S."/>
        </authorList>
    </citation>
    <scope>NUCLEOTIDE SEQUENCE [LARGE SCALE GENOMIC DNA]</scope>
    <source>
        <strain evidence="4">DSM 8809</strain>
    </source>
</reference>
<name>A0A1J0GJA4_9CLOT</name>
<dbReference type="AlphaFoldDB" id="A0A1J0GJA4"/>
<evidence type="ECO:0000313" key="3">
    <source>
        <dbReference type="EMBL" id="APC41016.1"/>
    </source>
</evidence>
<keyword evidence="2" id="KW-0472">Membrane</keyword>
<proteinExistence type="predicted"/>
<gene>
    <name evidence="3" type="ORF">A7L45_13500</name>
</gene>
<keyword evidence="2" id="KW-1133">Transmembrane helix</keyword>
<protein>
    <submittedName>
        <fullName evidence="3">Stage III sporulation protein AG</fullName>
    </submittedName>
</protein>
<dbReference type="Proteomes" id="UP000182569">
    <property type="component" value="Chromosome"/>
</dbReference>
<evidence type="ECO:0000313" key="4">
    <source>
        <dbReference type="Proteomes" id="UP000182569"/>
    </source>
</evidence>
<evidence type="ECO:0000256" key="2">
    <source>
        <dbReference type="SAM" id="Phobius"/>
    </source>
</evidence>
<feature type="region of interest" description="Disordered" evidence="1">
    <location>
        <begin position="136"/>
        <end position="155"/>
    </location>
</feature>
<dbReference type="OrthoDB" id="1634070at2"/>
<keyword evidence="2" id="KW-0812">Transmembrane</keyword>
<keyword evidence="4" id="KW-1185">Reference proteome</keyword>
<feature type="transmembrane region" description="Helical" evidence="2">
    <location>
        <begin position="36"/>
        <end position="57"/>
    </location>
</feature>